<evidence type="ECO:0000313" key="3">
    <source>
        <dbReference type="Proteomes" id="UP000298324"/>
    </source>
</evidence>
<accession>A0A4Y7R854</accession>
<dbReference type="Proteomes" id="UP000298324">
    <property type="component" value="Unassembled WGS sequence"/>
</dbReference>
<sequence>MSKKGKKILILICTLSCLLLTFSIAFADAQHLFTGGYRAVTDLGYVLSGGDSSYQQNIMVAGANAWNGLSSNVAVGLNTDVSAMSIYYF</sequence>
<evidence type="ECO:0000313" key="2">
    <source>
        <dbReference type="EMBL" id="TEB04873.1"/>
    </source>
</evidence>
<reference evidence="2 3" key="1">
    <citation type="journal article" date="2018" name="Environ. Microbiol.">
        <title>Novel energy conservation strategies and behaviour of Pelotomaculum schinkii driving syntrophic propionate catabolism.</title>
        <authorList>
            <person name="Hidalgo-Ahumada C.A.P."/>
            <person name="Nobu M.K."/>
            <person name="Narihiro T."/>
            <person name="Tamaki H."/>
            <person name="Liu W.T."/>
            <person name="Kamagata Y."/>
            <person name="Stams A.J.M."/>
            <person name="Imachi H."/>
            <person name="Sousa D.Z."/>
        </authorList>
    </citation>
    <scope>NUCLEOTIDE SEQUENCE [LARGE SCALE GENOMIC DNA]</scope>
    <source>
        <strain evidence="2 3">HH</strain>
    </source>
</reference>
<dbReference type="EMBL" id="QFGA01000003">
    <property type="protein sequence ID" value="TEB04873.1"/>
    <property type="molecule type" value="Genomic_DNA"/>
</dbReference>
<gene>
    <name evidence="2" type="ORF">Psch_03635</name>
</gene>
<dbReference type="RefSeq" id="WP_190259173.1">
    <property type="nucleotide sequence ID" value="NZ_QFGA01000003.1"/>
</dbReference>
<dbReference type="AlphaFoldDB" id="A0A4Y7R854"/>
<feature type="chain" id="PRO_5021244805" evidence="1">
    <location>
        <begin position="28"/>
        <end position="89"/>
    </location>
</feature>
<organism evidence="2 3">
    <name type="scientific">Pelotomaculum schinkii</name>
    <dbReference type="NCBI Taxonomy" id="78350"/>
    <lineage>
        <taxon>Bacteria</taxon>
        <taxon>Bacillati</taxon>
        <taxon>Bacillota</taxon>
        <taxon>Clostridia</taxon>
        <taxon>Eubacteriales</taxon>
        <taxon>Desulfotomaculaceae</taxon>
        <taxon>Pelotomaculum</taxon>
    </lineage>
</organism>
<evidence type="ECO:0000256" key="1">
    <source>
        <dbReference type="SAM" id="SignalP"/>
    </source>
</evidence>
<protein>
    <submittedName>
        <fullName evidence="2">Uncharacterized protein</fullName>
    </submittedName>
</protein>
<proteinExistence type="predicted"/>
<feature type="signal peptide" evidence="1">
    <location>
        <begin position="1"/>
        <end position="27"/>
    </location>
</feature>
<name>A0A4Y7R854_9FIRM</name>
<comment type="caution">
    <text evidence="2">The sequence shown here is derived from an EMBL/GenBank/DDBJ whole genome shotgun (WGS) entry which is preliminary data.</text>
</comment>
<keyword evidence="3" id="KW-1185">Reference proteome</keyword>
<keyword evidence="1" id="KW-0732">Signal</keyword>